<dbReference type="Proteomes" id="UP000224567">
    <property type="component" value="Unassembled WGS sequence"/>
</dbReference>
<dbReference type="STRING" id="33114.A0A2G2XCW5"/>
<dbReference type="PANTHER" id="PTHR46338:SF13">
    <property type="entry name" value="TRANSCRIPTION INITIATION FACTOR TFIID SUBUNIT 8-LIKE"/>
    <property type="match status" value="1"/>
</dbReference>
<gene>
    <name evidence="7" type="ORF">CQW23_03775</name>
</gene>
<keyword evidence="2" id="KW-0805">Transcription regulation</keyword>
<evidence type="ECO:0000256" key="5">
    <source>
        <dbReference type="SAM" id="MobiDB-lite"/>
    </source>
</evidence>
<keyword evidence="4" id="KW-0539">Nucleus</keyword>
<dbReference type="InterPro" id="IPR037818">
    <property type="entry name" value="TAF8"/>
</dbReference>
<evidence type="ECO:0000313" key="7">
    <source>
        <dbReference type="EMBL" id="PHT55289.1"/>
    </source>
</evidence>
<dbReference type="Gene3D" id="1.10.20.10">
    <property type="entry name" value="Histone, subunit A"/>
    <property type="match status" value="1"/>
</dbReference>
<evidence type="ECO:0000313" key="8">
    <source>
        <dbReference type="Proteomes" id="UP000224567"/>
    </source>
</evidence>
<protein>
    <recommendedName>
        <fullName evidence="6">Bromodomain associated domain-containing protein</fullName>
    </recommendedName>
</protein>
<feature type="domain" description="Bromodomain associated" evidence="6">
    <location>
        <begin position="24"/>
        <end position="100"/>
    </location>
</feature>
<organism evidence="7 8">
    <name type="scientific">Capsicum baccatum</name>
    <name type="common">Peruvian pepper</name>
    <dbReference type="NCBI Taxonomy" id="33114"/>
    <lineage>
        <taxon>Eukaryota</taxon>
        <taxon>Viridiplantae</taxon>
        <taxon>Streptophyta</taxon>
        <taxon>Embryophyta</taxon>
        <taxon>Tracheophyta</taxon>
        <taxon>Spermatophyta</taxon>
        <taxon>Magnoliopsida</taxon>
        <taxon>eudicotyledons</taxon>
        <taxon>Gunneridae</taxon>
        <taxon>Pentapetalae</taxon>
        <taxon>asterids</taxon>
        <taxon>lamiids</taxon>
        <taxon>Solanales</taxon>
        <taxon>Solanaceae</taxon>
        <taxon>Solanoideae</taxon>
        <taxon>Capsiceae</taxon>
        <taxon>Capsicum</taxon>
    </lineage>
</organism>
<reference evidence="8" key="2">
    <citation type="journal article" date="2017" name="J. Anim. Genet.">
        <title>Multiple reference genome sequences of hot pepper reveal the massive evolution of plant disease resistance genes by retroduplication.</title>
        <authorList>
            <person name="Kim S."/>
            <person name="Park J."/>
            <person name="Yeom S.-I."/>
            <person name="Kim Y.-M."/>
            <person name="Seo E."/>
            <person name="Kim K.-T."/>
            <person name="Kim M.-S."/>
            <person name="Lee J.M."/>
            <person name="Cheong K."/>
            <person name="Shin H.-S."/>
            <person name="Kim S.-B."/>
            <person name="Han K."/>
            <person name="Lee J."/>
            <person name="Park M."/>
            <person name="Lee H.-A."/>
            <person name="Lee H.-Y."/>
            <person name="Lee Y."/>
            <person name="Oh S."/>
            <person name="Lee J.H."/>
            <person name="Choi E."/>
            <person name="Choi E."/>
            <person name="Lee S.E."/>
            <person name="Jeon J."/>
            <person name="Kim H."/>
            <person name="Choi G."/>
            <person name="Song H."/>
            <person name="Lee J."/>
            <person name="Lee S.-C."/>
            <person name="Kwon J.-K."/>
            <person name="Lee H.-Y."/>
            <person name="Koo N."/>
            <person name="Hong Y."/>
            <person name="Kim R.W."/>
            <person name="Kang W.-H."/>
            <person name="Huh J.H."/>
            <person name="Kang B.-C."/>
            <person name="Yang T.-J."/>
            <person name="Lee Y.-H."/>
            <person name="Bennetzen J.L."/>
            <person name="Choi D."/>
        </authorList>
    </citation>
    <scope>NUCLEOTIDE SEQUENCE [LARGE SCALE GENOMIC DNA]</scope>
    <source>
        <strain evidence="8">cv. PBC81</strain>
    </source>
</reference>
<evidence type="ECO:0000256" key="2">
    <source>
        <dbReference type="ARBA" id="ARBA00023015"/>
    </source>
</evidence>
<sequence>MKSKRNRPPPALPPPPPSTASSESDYAFTLTYTAVAQICSSTGFTASESPALRILTEIATRYLRSIAKSAAESANSANRTESNLTDITFSVEALCSVTGFPGASEVTGSFLNSGAVTELAKFTEHSEEIPFAKPLPRKIFSIGSEKSGKVLGNVGSNSNSEYIGGERKKHIPKWLPAMPVIAKEEEKGREKGKEIWGFCGKAKEIEIQREKKGEENNDRGERKGIELALKREKVRFKIGSAGGSGGLLGGGVCRRGGIGKRVLCENWSFDDKNHHQNIGTK</sequence>
<dbReference type="CDD" id="cd00076">
    <property type="entry name" value="HFD_SF"/>
    <property type="match status" value="1"/>
</dbReference>
<dbReference type="EMBL" id="MLFT02000002">
    <property type="protein sequence ID" value="PHT55289.1"/>
    <property type="molecule type" value="Genomic_DNA"/>
</dbReference>
<name>A0A2G2XCW5_CAPBA</name>
<dbReference type="InterPro" id="IPR006565">
    <property type="entry name" value="BTP"/>
</dbReference>
<dbReference type="InterPro" id="IPR009072">
    <property type="entry name" value="Histone-fold"/>
</dbReference>
<evidence type="ECO:0000256" key="4">
    <source>
        <dbReference type="ARBA" id="ARBA00023242"/>
    </source>
</evidence>
<dbReference type="SMART" id="SM00576">
    <property type="entry name" value="BTP"/>
    <property type="match status" value="1"/>
</dbReference>
<reference evidence="7 8" key="1">
    <citation type="journal article" date="2017" name="Genome Biol.">
        <title>New reference genome sequences of hot pepper reveal the massive evolution of plant disease-resistance genes by retroduplication.</title>
        <authorList>
            <person name="Kim S."/>
            <person name="Park J."/>
            <person name="Yeom S.I."/>
            <person name="Kim Y.M."/>
            <person name="Seo E."/>
            <person name="Kim K.T."/>
            <person name="Kim M.S."/>
            <person name="Lee J.M."/>
            <person name="Cheong K."/>
            <person name="Shin H.S."/>
            <person name="Kim S.B."/>
            <person name="Han K."/>
            <person name="Lee J."/>
            <person name="Park M."/>
            <person name="Lee H.A."/>
            <person name="Lee H.Y."/>
            <person name="Lee Y."/>
            <person name="Oh S."/>
            <person name="Lee J.H."/>
            <person name="Choi E."/>
            <person name="Choi E."/>
            <person name="Lee S.E."/>
            <person name="Jeon J."/>
            <person name="Kim H."/>
            <person name="Choi G."/>
            <person name="Song H."/>
            <person name="Lee J."/>
            <person name="Lee S.C."/>
            <person name="Kwon J.K."/>
            <person name="Lee H.Y."/>
            <person name="Koo N."/>
            <person name="Hong Y."/>
            <person name="Kim R.W."/>
            <person name="Kang W.H."/>
            <person name="Huh J.H."/>
            <person name="Kang B.C."/>
            <person name="Yang T.J."/>
            <person name="Lee Y.H."/>
            <person name="Bennetzen J.L."/>
            <person name="Choi D."/>
        </authorList>
    </citation>
    <scope>NUCLEOTIDE SEQUENCE [LARGE SCALE GENOMIC DNA]</scope>
    <source>
        <strain evidence="8">cv. PBC81</strain>
    </source>
</reference>
<evidence type="ECO:0000256" key="1">
    <source>
        <dbReference type="ARBA" id="ARBA00004123"/>
    </source>
</evidence>
<dbReference type="GO" id="GO:0046982">
    <property type="term" value="F:protein heterodimerization activity"/>
    <property type="evidence" value="ECO:0007669"/>
    <property type="project" value="InterPro"/>
</dbReference>
<dbReference type="OrthoDB" id="436852at2759"/>
<comment type="subcellular location">
    <subcellularLocation>
        <location evidence="1">Nucleus</location>
    </subcellularLocation>
</comment>
<proteinExistence type="predicted"/>
<dbReference type="Pfam" id="PF07524">
    <property type="entry name" value="Bromo_TP"/>
    <property type="match status" value="1"/>
</dbReference>
<evidence type="ECO:0000259" key="6">
    <source>
        <dbReference type="SMART" id="SM00576"/>
    </source>
</evidence>
<evidence type="ECO:0000256" key="3">
    <source>
        <dbReference type="ARBA" id="ARBA00023163"/>
    </source>
</evidence>
<feature type="compositionally biased region" description="Pro residues" evidence="5">
    <location>
        <begin position="8"/>
        <end position="18"/>
    </location>
</feature>
<dbReference type="PANTHER" id="PTHR46338">
    <property type="entry name" value="TRANSCRIPTION INITIATION FACTOR TFIID SUBUNIT 8"/>
    <property type="match status" value="1"/>
</dbReference>
<feature type="region of interest" description="Disordered" evidence="5">
    <location>
        <begin position="1"/>
        <end position="23"/>
    </location>
</feature>
<comment type="caution">
    <text evidence="7">The sequence shown here is derived from an EMBL/GenBank/DDBJ whole genome shotgun (WGS) entry which is preliminary data.</text>
</comment>
<accession>A0A2G2XCW5</accession>
<dbReference type="GO" id="GO:0005669">
    <property type="term" value="C:transcription factor TFIID complex"/>
    <property type="evidence" value="ECO:0007669"/>
    <property type="project" value="InterPro"/>
</dbReference>
<keyword evidence="8" id="KW-1185">Reference proteome</keyword>
<keyword evidence="3" id="KW-0804">Transcription</keyword>
<dbReference type="AlphaFoldDB" id="A0A2G2XCW5"/>